<organism evidence="1 2">
    <name type="scientific">Gossypium stocksii</name>
    <dbReference type="NCBI Taxonomy" id="47602"/>
    <lineage>
        <taxon>Eukaryota</taxon>
        <taxon>Viridiplantae</taxon>
        <taxon>Streptophyta</taxon>
        <taxon>Embryophyta</taxon>
        <taxon>Tracheophyta</taxon>
        <taxon>Spermatophyta</taxon>
        <taxon>Magnoliopsida</taxon>
        <taxon>eudicotyledons</taxon>
        <taxon>Gunneridae</taxon>
        <taxon>Pentapetalae</taxon>
        <taxon>rosids</taxon>
        <taxon>malvids</taxon>
        <taxon>Malvales</taxon>
        <taxon>Malvaceae</taxon>
        <taxon>Malvoideae</taxon>
        <taxon>Gossypium</taxon>
    </lineage>
</organism>
<gene>
    <name evidence="1" type="ORF">J1N35_014377</name>
</gene>
<evidence type="ECO:0000313" key="2">
    <source>
        <dbReference type="Proteomes" id="UP000828251"/>
    </source>
</evidence>
<comment type="caution">
    <text evidence="1">The sequence shown here is derived from an EMBL/GenBank/DDBJ whole genome shotgun (WGS) entry which is preliminary data.</text>
</comment>
<sequence length="79" mass="8642">MAFGIYIMEASDNRTEGGCGKVSSGSALTVSTPKFKQRRVSVVRDFLPGCRRVTAWNYGLTGQMQLITLVKASDSKYFG</sequence>
<name>A0A9D3VWF1_9ROSI</name>
<protein>
    <submittedName>
        <fullName evidence="1">Uncharacterized protein</fullName>
    </submittedName>
</protein>
<proteinExistence type="predicted"/>
<evidence type="ECO:0000313" key="1">
    <source>
        <dbReference type="EMBL" id="KAH1097456.1"/>
    </source>
</evidence>
<dbReference type="Proteomes" id="UP000828251">
    <property type="component" value="Unassembled WGS sequence"/>
</dbReference>
<dbReference type="AlphaFoldDB" id="A0A9D3VWF1"/>
<dbReference type="EMBL" id="JAIQCV010000005">
    <property type="protein sequence ID" value="KAH1097456.1"/>
    <property type="molecule type" value="Genomic_DNA"/>
</dbReference>
<accession>A0A9D3VWF1</accession>
<keyword evidence="2" id="KW-1185">Reference proteome</keyword>
<reference evidence="1 2" key="1">
    <citation type="journal article" date="2021" name="Plant Biotechnol. J.">
        <title>Multi-omics assisted identification of the key and species-specific regulatory components of drought-tolerant mechanisms in Gossypium stocksii.</title>
        <authorList>
            <person name="Yu D."/>
            <person name="Ke L."/>
            <person name="Zhang D."/>
            <person name="Wu Y."/>
            <person name="Sun Y."/>
            <person name="Mei J."/>
            <person name="Sun J."/>
            <person name="Sun Y."/>
        </authorList>
    </citation>
    <scope>NUCLEOTIDE SEQUENCE [LARGE SCALE GENOMIC DNA]</scope>
    <source>
        <strain evidence="2">cv. E1</strain>
        <tissue evidence="1">Leaf</tissue>
    </source>
</reference>